<evidence type="ECO:0000313" key="1">
    <source>
        <dbReference type="EMBL" id="KAF9643031.1"/>
    </source>
</evidence>
<evidence type="ECO:0000313" key="2">
    <source>
        <dbReference type="Proteomes" id="UP000886501"/>
    </source>
</evidence>
<reference evidence="1" key="2">
    <citation type="journal article" date="2020" name="Nat. Commun.">
        <title>Large-scale genome sequencing of mycorrhizal fungi provides insights into the early evolution of symbiotic traits.</title>
        <authorList>
            <person name="Miyauchi S."/>
            <person name="Kiss E."/>
            <person name="Kuo A."/>
            <person name="Drula E."/>
            <person name="Kohler A."/>
            <person name="Sanchez-Garcia M."/>
            <person name="Morin E."/>
            <person name="Andreopoulos B."/>
            <person name="Barry K.W."/>
            <person name="Bonito G."/>
            <person name="Buee M."/>
            <person name="Carver A."/>
            <person name="Chen C."/>
            <person name="Cichocki N."/>
            <person name="Clum A."/>
            <person name="Culley D."/>
            <person name="Crous P.W."/>
            <person name="Fauchery L."/>
            <person name="Girlanda M."/>
            <person name="Hayes R.D."/>
            <person name="Keri Z."/>
            <person name="LaButti K."/>
            <person name="Lipzen A."/>
            <person name="Lombard V."/>
            <person name="Magnuson J."/>
            <person name="Maillard F."/>
            <person name="Murat C."/>
            <person name="Nolan M."/>
            <person name="Ohm R.A."/>
            <person name="Pangilinan J."/>
            <person name="Pereira M.F."/>
            <person name="Perotto S."/>
            <person name="Peter M."/>
            <person name="Pfister S."/>
            <person name="Riley R."/>
            <person name="Sitrit Y."/>
            <person name="Stielow J.B."/>
            <person name="Szollosi G."/>
            <person name="Zifcakova L."/>
            <person name="Stursova M."/>
            <person name="Spatafora J.W."/>
            <person name="Tedersoo L."/>
            <person name="Vaario L.M."/>
            <person name="Yamada A."/>
            <person name="Yan M."/>
            <person name="Wang P."/>
            <person name="Xu J."/>
            <person name="Bruns T."/>
            <person name="Baldrian P."/>
            <person name="Vilgalys R."/>
            <person name="Dunand C."/>
            <person name="Henrissat B."/>
            <person name="Grigoriev I.V."/>
            <person name="Hibbett D."/>
            <person name="Nagy L.G."/>
            <person name="Martin F.M."/>
        </authorList>
    </citation>
    <scope>NUCLEOTIDE SEQUENCE</scope>
    <source>
        <strain evidence="1">P2</strain>
    </source>
</reference>
<organism evidence="1 2">
    <name type="scientific">Thelephora ganbajun</name>
    <name type="common">Ganba fungus</name>
    <dbReference type="NCBI Taxonomy" id="370292"/>
    <lineage>
        <taxon>Eukaryota</taxon>
        <taxon>Fungi</taxon>
        <taxon>Dikarya</taxon>
        <taxon>Basidiomycota</taxon>
        <taxon>Agaricomycotina</taxon>
        <taxon>Agaricomycetes</taxon>
        <taxon>Thelephorales</taxon>
        <taxon>Thelephoraceae</taxon>
        <taxon>Thelephora</taxon>
    </lineage>
</organism>
<protein>
    <submittedName>
        <fullName evidence="1">Uncharacterized protein</fullName>
    </submittedName>
</protein>
<accession>A0ACB6Z069</accession>
<reference evidence="1" key="1">
    <citation type="submission" date="2019-10" db="EMBL/GenBank/DDBJ databases">
        <authorList>
            <consortium name="DOE Joint Genome Institute"/>
            <person name="Kuo A."/>
            <person name="Miyauchi S."/>
            <person name="Kiss E."/>
            <person name="Drula E."/>
            <person name="Kohler A."/>
            <person name="Sanchez-Garcia M."/>
            <person name="Andreopoulos B."/>
            <person name="Barry K.W."/>
            <person name="Bonito G."/>
            <person name="Buee M."/>
            <person name="Carver A."/>
            <person name="Chen C."/>
            <person name="Cichocki N."/>
            <person name="Clum A."/>
            <person name="Culley D."/>
            <person name="Crous P.W."/>
            <person name="Fauchery L."/>
            <person name="Girlanda M."/>
            <person name="Hayes R."/>
            <person name="Keri Z."/>
            <person name="Labutti K."/>
            <person name="Lipzen A."/>
            <person name="Lombard V."/>
            <person name="Magnuson J."/>
            <person name="Maillard F."/>
            <person name="Morin E."/>
            <person name="Murat C."/>
            <person name="Nolan M."/>
            <person name="Ohm R."/>
            <person name="Pangilinan J."/>
            <person name="Pereira M."/>
            <person name="Perotto S."/>
            <person name="Peter M."/>
            <person name="Riley R."/>
            <person name="Sitrit Y."/>
            <person name="Stielow B."/>
            <person name="Szollosi G."/>
            <person name="Zifcakova L."/>
            <person name="Stursova M."/>
            <person name="Spatafora J.W."/>
            <person name="Tedersoo L."/>
            <person name="Vaario L.-M."/>
            <person name="Yamada A."/>
            <person name="Yan M."/>
            <person name="Wang P."/>
            <person name="Xu J."/>
            <person name="Bruns T."/>
            <person name="Baldrian P."/>
            <person name="Vilgalys R."/>
            <person name="Henrissat B."/>
            <person name="Grigoriev I.V."/>
            <person name="Hibbett D."/>
            <person name="Nagy L.G."/>
            <person name="Martin F.M."/>
        </authorList>
    </citation>
    <scope>NUCLEOTIDE SEQUENCE</scope>
    <source>
        <strain evidence="1">P2</strain>
    </source>
</reference>
<proteinExistence type="predicted"/>
<gene>
    <name evidence="1" type="ORF">BDM02DRAFT_3123915</name>
</gene>
<sequence>MAELSPLGCAVACRLGFEDEVKVASPRTTLIHLPSLTELPDEFEPIPATEYHRLILLHARYRREVEAIASDHQSGISKRRG</sequence>
<name>A0ACB6Z069_THEGA</name>
<comment type="caution">
    <text evidence="1">The sequence shown here is derived from an EMBL/GenBank/DDBJ whole genome shotgun (WGS) entry which is preliminary data.</text>
</comment>
<keyword evidence="2" id="KW-1185">Reference proteome</keyword>
<dbReference type="Proteomes" id="UP000886501">
    <property type="component" value="Unassembled WGS sequence"/>
</dbReference>
<dbReference type="EMBL" id="MU118297">
    <property type="protein sequence ID" value="KAF9643031.1"/>
    <property type="molecule type" value="Genomic_DNA"/>
</dbReference>